<dbReference type="AlphaFoldDB" id="A0AAD9TKA6"/>
<name>A0AAD9TKA6_9ROSI</name>
<dbReference type="SUPFAM" id="SSF56019">
    <property type="entry name" value="The spindle assembly checkpoint protein mad2"/>
    <property type="match status" value="1"/>
</dbReference>
<keyword evidence="3" id="KW-1185">Reference proteome</keyword>
<dbReference type="PANTHER" id="PTHR47723">
    <property type="entry name" value="OS05G0353850 PROTEIN"/>
    <property type="match status" value="1"/>
</dbReference>
<dbReference type="InterPro" id="IPR012337">
    <property type="entry name" value="RNaseH-like_sf"/>
</dbReference>
<dbReference type="Gene3D" id="3.30.900.10">
    <property type="entry name" value="HORMA domain"/>
    <property type="match status" value="1"/>
</dbReference>
<reference evidence="2" key="1">
    <citation type="journal article" date="2023" name="Plant J.">
        <title>Genome sequences and population genomics provide insights into the demographic history, inbreeding, and mutation load of two 'living fossil' tree species of Dipteronia.</title>
        <authorList>
            <person name="Feng Y."/>
            <person name="Comes H.P."/>
            <person name="Chen J."/>
            <person name="Zhu S."/>
            <person name="Lu R."/>
            <person name="Zhang X."/>
            <person name="Li P."/>
            <person name="Qiu J."/>
            <person name="Olsen K.M."/>
            <person name="Qiu Y."/>
        </authorList>
    </citation>
    <scope>NUCLEOTIDE SEQUENCE</scope>
    <source>
        <strain evidence="2">KIB01</strain>
    </source>
</reference>
<protein>
    <recommendedName>
        <fullName evidence="1">RNase H type-1 domain-containing protein</fullName>
    </recommendedName>
</protein>
<dbReference type="SUPFAM" id="SSF53098">
    <property type="entry name" value="Ribonuclease H-like"/>
    <property type="match status" value="1"/>
</dbReference>
<dbReference type="EMBL" id="JANJYI010000008">
    <property type="protein sequence ID" value="KAK2637685.1"/>
    <property type="molecule type" value="Genomic_DNA"/>
</dbReference>
<evidence type="ECO:0000313" key="2">
    <source>
        <dbReference type="EMBL" id="KAK2637685.1"/>
    </source>
</evidence>
<dbReference type="Pfam" id="PF13456">
    <property type="entry name" value="RVT_3"/>
    <property type="match status" value="1"/>
</dbReference>
<dbReference type="InterPro" id="IPR002156">
    <property type="entry name" value="RNaseH_domain"/>
</dbReference>
<proteinExistence type="predicted"/>
<dbReference type="Proteomes" id="UP001280121">
    <property type="component" value="Unassembled WGS sequence"/>
</dbReference>
<dbReference type="InterPro" id="IPR053151">
    <property type="entry name" value="RNase_H-like"/>
</dbReference>
<evidence type="ECO:0000259" key="1">
    <source>
        <dbReference type="Pfam" id="PF13456"/>
    </source>
</evidence>
<evidence type="ECO:0000313" key="3">
    <source>
        <dbReference type="Proteomes" id="UP001280121"/>
    </source>
</evidence>
<accession>A0AAD9TKA6</accession>
<feature type="domain" description="RNase H type-1" evidence="1">
    <location>
        <begin position="84"/>
        <end position="156"/>
    </location>
</feature>
<dbReference type="GO" id="GO:0003676">
    <property type="term" value="F:nucleic acid binding"/>
    <property type="evidence" value="ECO:0007669"/>
    <property type="project" value="InterPro"/>
</dbReference>
<dbReference type="Gene3D" id="3.30.420.10">
    <property type="entry name" value="Ribonuclease H-like superfamily/Ribonuclease H"/>
    <property type="match status" value="1"/>
</dbReference>
<sequence>MEEKILSANGGGCSDIAVSFTWIESDTKLIANPQMVKLHSFDTKIHKVHTHVSWNDTTFMLVITASSRENLHCCVLFSGVPVVSSSLGLAGVGAVIRDFVGRVLVSSVAKLSGVTSPLLAEAWAILKGLLFACDTGIRLVTLNFDAQAVVHLINTNARPL</sequence>
<dbReference type="InterPro" id="IPR036570">
    <property type="entry name" value="HORMA_dom_sf"/>
</dbReference>
<dbReference type="GO" id="GO:0004523">
    <property type="term" value="F:RNA-DNA hybrid ribonuclease activity"/>
    <property type="evidence" value="ECO:0007669"/>
    <property type="project" value="InterPro"/>
</dbReference>
<dbReference type="PANTHER" id="PTHR47723:SF19">
    <property type="entry name" value="POLYNUCLEOTIDYL TRANSFERASE, RIBONUCLEASE H-LIKE SUPERFAMILY PROTEIN"/>
    <property type="match status" value="1"/>
</dbReference>
<comment type="caution">
    <text evidence="2">The sequence shown here is derived from an EMBL/GenBank/DDBJ whole genome shotgun (WGS) entry which is preliminary data.</text>
</comment>
<dbReference type="InterPro" id="IPR044730">
    <property type="entry name" value="RNase_H-like_dom_plant"/>
</dbReference>
<dbReference type="CDD" id="cd06222">
    <property type="entry name" value="RNase_H_like"/>
    <property type="match status" value="1"/>
</dbReference>
<organism evidence="2 3">
    <name type="scientific">Dipteronia dyeriana</name>
    <dbReference type="NCBI Taxonomy" id="168575"/>
    <lineage>
        <taxon>Eukaryota</taxon>
        <taxon>Viridiplantae</taxon>
        <taxon>Streptophyta</taxon>
        <taxon>Embryophyta</taxon>
        <taxon>Tracheophyta</taxon>
        <taxon>Spermatophyta</taxon>
        <taxon>Magnoliopsida</taxon>
        <taxon>eudicotyledons</taxon>
        <taxon>Gunneridae</taxon>
        <taxon>Pentapetalae</taxon>
        <taxon>rosids</taxon>
        <taxon>malvids</taxon>
        <taxon>Sapindales</taxon>
        <taxon>Sapindaceae</taxon>
        <taxon>Hippocastanoideae</taxon>
        <taxon>Acereae</taxon>
        <taxon>Dipteronia</taxon>
    </lineage>
</organism>
<dbReference type="InterPro" id="IPR036397">
    <property type="entry name" value="RNaseH_sf"/>
</dbReference>
<gene>
    <name evidence="2" type="ORF">Ddye_025480</name>
</gene>